<gene>
    <name evidence="2" type="ORF">AC578_6810</name>
</gene>
<protein>
    <submittedName>
        <fullName evidence="2">Uncharacterized protein</fullName>
    </submittedName>
</protein>
<keyword evidence="3" id="KW-1185">Reference proteome</keyword>
<accession>A0A139GW89</accession>
<feature type="region of interest" description="Disordered" evidence="1">
    <location>
        <begin position="1"/>
        <end position="25"/>
    </location>
</feature>
<comment type="caution">
    <text evidence="2">The sequence shown here is derived from an EMBL/GenBank/DDBJ whole genome shotgun (WGS) entry which is preliminary data.</text>
</comment>
<sequence>MVKEAKAEVSEANEAKAAVEKKSQEVNDSLRAQEEMSSWSVRCRTLVRVLQRFALDQIASPIDNEDCDKIAEALTTIMPREGYCNAVPRSVSIAPEPSLPPMRRQFVGLCSDKRIRNTLCMAAARCMELAICKRIRIIRKDFEGIAKRLDTPVGPLSSAPDPLLFSIVDWIWSTMQVGKDTLVHILKKHSPDQLSCSGAGAVKRLLLVSDDMVYVDEETGSIHADTKLSVAIQHDNASVSRFSFSENRRTTRSLSESEGDLTVISCRNTLPSFGER</sequence>
<dbReference type="EMBL" id="LFZN01000286">
    <property type="protein sequence ID" value="KXS94474.1"/>
    <property type="molecule type" value="Genomic_DNA"/>
</dbReference>
<reference evidence="2 3" key="1">
    <citation type="submission" date="2015-07" db="EMBL/GenBank/DDBJ databases">
        <title>Comparative genomics of the Sigatoka disease complex on banana suggests a link between parallel evolutionary changes in Pseudocercospora fijiensis and Pseudocercospora eumusae and increased virulence on the banana host.</title>
        <authorList>
            <person name="Chang T.-C."/>
            <person name="Salvucci A."/>
            <person name="Crous P.W."/>
            <person name="Stergiopoulos I."/>
        </authorList>
    </citation>
    <scope>NUCLEOTIDE SEQUENCE [LARGE SCALE GENOMIC DNA]</scope>
    <source>
        <strain evidence="2 3">CBS 114824</strain>
    </source>
</reference>
<organism evidence="2 3">
    <name type="scientific">Pseudocercospora eumusae</name>
    <dbReference type="NCBI Taxonomy" id="321146"/>
    <lineage>
        <taxon>Eukaryota</taxon>
        <taxon>Fungi</taxon>
        <taxon>Dikarya</taxon>
        <taxon>Ascomycota</taxon>
        <taxon>Pezizomycotina</taxon>
        <taxon>Dothideomycetes</taxon>
        <taxon>Dothideomycetidae</taxon>
        <taxon>Mycosphaerellales</taxon>
        <taxon>Mycosphaerellaceae</taxon>
        <taxon>Pseudocercospora</taxon>
    </lineage>
</organism>
<dbReference type="AlphaFoldDB" id="A0A139GW89"/>
<proteinExistence type="predicted"/>
<evidence type="ECO:0000313" key="3">
    <source>
        <dbReference type="Proteomes" id="UP000070133"/>
    </source>
</evidence>
<evidence type="ECO:0000313" key="2">
    <source>
        <dbReference type="EMBL" id="KXS94474.1"/>
    </source>
</evidence>
<evidence type="ECO:0000256" key="1">
    <source>
        <dbReference type="SAM" id="MobiDB-lite"/>
    </source>
</evidence>
<name>A0A139GW89_9PEZI</name>
<dbReference type="Proteomes" id="UP000070133">
    <property type="component" value="Unassembled WGS sequence"/>
</dbReference>